<evidence type="ECO:0000256" key="6">
    <source>
        <dbReference type="ARBA" id="ARBA00022989"/>
    </source>
</evidence>
<dbReference type="InterPro" id="IPR020846">
    <property type="entry name" value="MFS_dom"/>
</dbReference>
<dbReference type="CDD" id="cd17324">
    <property type="entry name" value="MFS_NepI_like"/>
    <property type="match status" value="1"/>
</dbReference>
<keyword evidence="6 9" id="KW-1133">Transmembrane helix</keyword>
<organism evidence="11 12">
    <name type="scientific">Acinetobacter boissieri</name>
    <dbReference type="NCBI Taxonomy" id="1219383"/>
    <lineage>
        <taxon>Bacteria</taxon>
        <taxon>Pseudomonadati</taxon>
        <taxon>Pseudomonadota</taxon>
        <taxon>Gammaproteobacteria</taxon>
        <taxon>Moraxellales</taxon>
        <taxon>Moraxellaceae</taxon>
        <taxon>Acinetobacter</taxon>
    </lineage>
</organism>
<evidence type="ECO:0000256" key="1">
    <source>
        <dbReference type="ARBA" id="ARBA00004651"/>
    </source>
</evidence>
<keyword evidence="3" id="KW-0813">Transport</keyword>
<evidence type="ECO:0000313" key="11">
    <source>
        <dbReference type="EMBL" id="SDB88442.1"/>
    </source>
</evidence>
<evidence type="ECO:0000313" key="12">
    <source>
        <dbReference type="Proteomes" id="UP000242501"/>
    </source>
</evidence>
<evidence type="ECO:0000256" key="7">
    <source>
        <dbReference type="ARBA" id="ARBA00023136"/>
    </source>
</evidence>
<feature type="transmembrane region" description="Helical" evidence="9">
    <location>
        <begin position="305"/>
        <end position="321"/>
    </location>
</feature>
<dbReference type="SUPFAM" id="SSF103473">
    <property type="entry name" value="MFS general substrate transporter"/>
    <property type="match status" value="1"/>
</dbReference>
<feature type="compositionally biased region" description="Polar residues" evidence="8">
    <location>
        <begin position="1"/>
        <end position="19"/>
    </location>
</feature>
<reference evidence="12" key="1">
    <citation type="submission" date="2016-09" db="EMBL/GenBank/DDBJ databases">
        <authorList>
            <person name="Varghese N."/>
            <person name="Submissions S."/>
        </authorList>
    </citation>
    <scope>NUCLEOTIDE SEQUENCE [LARGE SCALE GENOMIC DNA]</scope>
    <source>
        <strain evidence="12">ANC 4422</strain>
    </source>
</reference>
<keyword evidence="4" id="KW-1003">Cell membrane</keyword>
<dbReference type="InterPro" id="IPR011701">
    <property type="entry name" value="MFS"/>
</dbReference>
<evidence type="ECO:0000256" key="8">
    <source>
        <dbReference type="SAM" id="MobiDB-lite"/>
    </source>
</evidence>
<feature type="transmembrane region" description="Helical" evidence="9">
    <location>
        <begin position="162"/>
        <end position="183"/>
    </location>
</feature>
<feature type="transmembrane region" description="Helical" evidence="9">
    <location>
        <begin position="369"/>
        <end position="387"/>
    </location>
</feature>
<proteinExistence type="inferred from homology"/>
<dbReference type="Proteomes" id="UP000242501">
    <property type="component" value="Unassembled WGS sequence"/>
</dbReference>
<keyword evidence="7 9" id="KW-0472">Membrane</keyword>
<protein>
    <submittedName>
        <fullName evidence="11">MFS transporter, YNFM family, putative membrane transport protein</fullName>
    </submittedName>
</protein>
<dbReference type="InterPro" id="IPR036259">
    <property type="entry name" value="MFS_trans_sf"/>
</dbReference>
<dbReference type="PANTHER" id="PTHR43271">
    <property type="entry name" value="BLL2771 PROTEIN"/>
    <property type="match status" value="1"/>
</dbReference>
<keyword evidence="12" id="KW-1185">Reference proteome</keyword>
<feature type="transmembrane region" description="Helical" evidence="9">
    <location>
        <begin position="393"/>
        <end position="413"/>
    </location>
</feature>
<dbReference type="Pfam" id="PF07690">
    <property type="entry name" value="MFS_1"/>
    <property type="match status" value="2"/>
</dbReference>
<feature type="transmembrane region" description="Helical" evidence="9">
    <location>
        <begin position="189"/>
        <end position="211"/>
    </location>
</feature>
<comment type="similarity">
    <text evidence="2">Belongs to the major facilitator superfamily.</text>
</comment>
<name>A0A1G6H2E8_9GAMM</name>
<evidence type="ECO:0000256" key="4">
    <source>
        <dbReference type="ARBA" id="ARBA00022475"/>
    </source>
</evidence>
<sequence>MKTQSATDSLEQSTSTPIQNDRPYEGISCGTTDYQKAGISIFLLGFASFSLIYCVQPLLPEFTHAFGVTASTSSLALSLTTGFLAFSIVLSSAFSQALGRKGLMFCSMGLAALLNILCAISPSWNLMLVARAVEGFILGGVPAVAMAWIAEEINPKHLARTMGLYIAGTAFGGMMGRVGMGLMTEYFSWRVAMGILGIICFMCCVGFFFLLPASRNFVAKKGINFNFHCQAWATHLKNKVLVTNYVIGFLVMSIFVTLFNYVTFRLSTAPYELTQTQISMIFLSYSFGIVSSTLAGYMADKLGRTPIMCLGFLSMLIGALITLSGHLFAIIIGVAFVATGFFIAHAMASSNVSSTAKTNKGHASSLYLLFYYLGSSIVGSFGGVFWQHGGWPAVVGLNIALSIIALCLIWRAVKVKIYEW</sequence>
<comment type="subcellular location">
    <subcellularLocation>
        <location evidence="1">Cell membrane</location>
        <topology evidence="1">Multi-pass membrane protein</topology>
    </subcellularLocation>
</comment>
<dbReference type="RefSeq" id="WP_092747158.1">
    <property type="nucleotide sequence ID" value="NZ_FMYL01000003.1"/>
</dbReference>
<feature type="transmembrane region" description="Helical" evidence="9">
    <location>
        <begin position="327"/>
        <end position="348"/>
    </location>
</feature>
<evidence type="ECO:0000256" key="9">
    <source>
        <dbReference type="SAM" id="Phobius"/>
    </source>
</evidence>
<evidence type="ECO:0000256" key="2">
    <source>
        <dbReference type="ARBA" id="ARBA00008335"/>
    </source>
</evidence>
<feature type="transmembrane region" description="Helical" evidence="9">
    <location>
        <begin position="276"/>
        <end position="298"/>
    </location>
</feature>
<dbReference type="AlphaFoldDB" id="A0A1G6H2E8"/>
<dbReference type="EMBL" id="FMYL01000003">
    <property type="protein sequence ID" value="SDB88442.1"/>
    <property type="molecule type" value="Genomic_DNA"/>
</dbReference>
<dbReference type="PANTHER" id="PTHR43271:SF1">
    <property type="entry name" value="INNER MEMBRANE TRANSPORT PROTEIN YNFM"/>
    <property type="match status" value="1"/>
</dbReference>
<dbReference type="GO" id="GO:0022857">
    <property type="term" value="F:transmembrane transporter activity"/>
    <property type="evidence" value="ECO:0007669"/>
    <property type="project" value="InterPro"/>
</dbReference>
<feature type="transmembrane region" description="Helical" evidence="9">
    <location>
        <begin position="128"/>
        <end position="150"/>
    </location>
</feature>
<dbReference type="OrthoDB" id="63984at2"/>
<feature type="transmembrane region" description="Helical" evidence="9">
    <location>
        <begin position="41"/>
        <end position="59"/>
    </location>
</feature>
<feature type="domain" description="Major facilitator superfamily (MFS) profile" evidence="10">
    <location>
        <begin position="33"/>
        <end position="417"/>
    </location>
</feature>
<evidence type="ECO:0000256" key="3">
    <source>
        <dbReference type="ARBA" id="ARBA00022448"/>
    </source>
</evidence>
<evidence type="ECO:0000256" key="5">
    <source>
        <dbReference type="ARBA" id="ARBA00022692"/>
    </source>
</evidence>
<feature type="transmembrane region" description="Helical" evidence="9">
    <location>
        <begin position="245"/>
        <end position="264"/>
    </location>
</feature>
<feature type="region of interest" description="Disordered" evidence="8">
    <location>
        <begin position="1"/>
        <end position="24"/>
    </location>
</feature>
<dbReference type="PROSITE" id="PS50850">
    <property type="entry name" value="MFS"/>
    <property type="match status" value="1"/>
</dbReference>
<feature type="transmembrane region" description="Helical" evidence="9">
    <location>
        <begin position="102"/>
        <end position="122"/>
    </location>
</feature>
<dbReference type="Gene3D" id="1.20.1250.20">
    <property type="entry name" value="MFS general substrate transporter like domains"/>
    <property type="match status" value="1"/>
</dbReference>
<evidence type="ECO:0000259" key="10">
    <source>
        <dbReference type="PROSITE" id="PS50850"/>
    </source>
</evidence>
<dbReference type="GO" id="GO:0005886">
    <property type="term" value="C:plasma membrane"/>
    <property type="evidence" value="ECO:0007669"/>
    <property type="project" value="UniProtKB-SubCell"/>
</dbReference>
<feature type="transmembrane region" description="Helical" evidence="9">
    <location>
        <begin position="65"/>
        <end position="90"/>
    </location>
</feature>
<accession>A0A1G6H2E8</accession>
<keyword evidence="5 9" id="KW-0812">Transmembrane</keyword>
<gene>
    <name evidence="11" type="ORF">SAMN05421733_103201</name>
</gene>